<protein>
    <submittedName>
        <fullName evidence="2">Uncharacterized protein</fullName>
    </submittedName>
</protein>
<dbReference type="EMBL" id="JANBPT010000802">
    <property type="protein sequence ID" value="KAJ1912768.1"/>
    <property type="molecule type" value="Genomic_DNA"/>
</dbReference>
<keyword evidence="1" id="KW-0175">Coiled coil</keyword>
<gene>
    <name evidence="2" type="ORF">IWQ60_009506</name>
</gene>
<keyword evidence="3" id="KW-1185">Reference proteome</keyword>
<evidence type="ECO:0000313" key="2">
    <source>
        <dbReference type="EMBL" id="KAJ1912768.1"/>
    </source>
</evidence>
<evidence type="ECO:0000256" key="1">
    <source>
        <dbReference type="SAM" id="Coils"/>
    </source>
</evidence>
<dbReference type="Proteomes" id="UP001150569">
    <property type="component" value="Unassembled WGS sequence"/>
</dbReference>
<reference evidence="2" key="1">
    <citation type="submission" date="2022-07" db="EMBL/GenBank/DDBJ databases">
        <title>Phylogenomic reconstructions and comparative analyses of Kickxellomycotina fungi.</title>
        <authorList>
            <person name="Reynolds N.K."/>
            <person name="Stajich J.E."/>
            <person name="Barry K."/>
            <person name="Grigoriev I.V."/>
            <person name="Crous P."/>
            <person name="Smith M.E."/>
        </authorList>
    </citation>
    <scope>NUCLEOTIDE SEQUENCE</scope>
    <source>
        <strain evidence="2">RSA 861</strain>
    </source>
</reference>
<organism evidence="2 3">
    <name type="scientific">Tieghemiomyces parasiticus</name>
    <dbReference type="NCBI Taxonomy" id="78921"/>
    <lineage>
        <taxon>Eukaryota</taxon>
        <taxon>Fungi</taxon>
        <taxon>Fungi incertae sedis</taxon>
        <taxon>Zoopagomycota</taxon>
        <taxon>Kickxellomycotina</taxon>
        <taxon>Dimargaritomycetes</taxon>
        <taxon>Dimargaritales</taxon>
        <taxon>Dimargaritaceae</taxon>
        <taxon>Tieghemiomyces</taxon>
    </lineage>
</organism>
<feature type="coiled-coil region" evidence="1">
    <location>
        <begin position="36"/>
        <end position="89"/>
    </location>
</feature>
<evidence type="ECO:0000313" key="3">
    <source>
        <dbReference type="Proteomes" id="UP001150569"/>
    </source>
</evidence>
<comment type="caution">
    <text evidence="2">The sequence shown here is derived from an EMBL/GenBank/DDBJ whole genome shotgun (WGS) entry which is preliminary data.</text>
</comment>
<name>A0A9W8DL09_9FUNG</name>
<dbReference type="AlphaFoldDB" id="A0A9W8DL09"/>
<feature type="non-terminal residue" evidence="2">
    <location>
        <position position="1"/>
    </location>
</feature>
<proteinExistence type="predicted"/>
<sequence>PLKEDLANCPELWYRHWRNGEIDLDEPRRADEVISIEEDEREKENTDIQKENYAARSGEDRSLYPVKVLSEEEKRDRSLRHDYQDLRNKYLNDEVCDEDIKAMMIHMETKVWPIAKPLVQSYLYNHLLHLLHRKFITGLGNVYSDRSVPRPQVYPLKVEKGVNGITVIQNNTFDEYAEALNSGPPTSQSGRIGLRMVRDFRPELHRIHQATHVIKFHDMYDPTAHDPTMLFPLALVSGNIGLLVEWRKSITSQLGRYGIANMLYQGASIPSEHIQFIEALDGDFEADLILKTIGGENDETILPRYYAKEKPGDLRIFSRSNELLEFNVPTMFDQSVAVAFAALGQLNYLKAYYHSQYPGLPVTLRAYPHDLFVGIAIIVADRLRKNDFIAGISKWDVASFSGSEVCWLKDSLDAMNWEPRTESLKEIIKDCQHPSGSFHFRNDLPVFIGDDNEPYFKAFKLMSTSDPVSFL</sequence>
<accession>A0A9W8DL09</accession>